<keyword evidence="6 9" id="KW-0804">Transcription</keyword>
<comment type="subcellular location">
    <subcellularLocation>
        <location evidence="1 9">Nucleus</location>
    </subcellularLocation>
</comment>
<proteinExistence type="inferred from homology"/>
<keyword evidence="14" id="KW-1185">Reference proteome</keyword>
<comment type="caution">
    <text evidence="13">The sequence shown here is derived from an EMBL/GenBank/DDBJ whole genome shotgun (WGS) entry which is preliminary data.</text>
</comment>
<evidence type="ECO:0000256" key="4">
    <source>
        <dbReference type="ARBA" id="ARBA00016689"/>
    </source>
</evidence>
<gene>
    <name evidence="13" type="ORF">METBIDRAFT_38925</name>
</gene>
<evidence type="ECO:0000256" key="9">
    <source>
        <dbReference type="RuleBase" id="RU367076"/>
    </source>
</evidence>
<comment type="similarity">
    <text evidence="2 9">Belongs to the RNA polymerase beta chain family.</text>
</comment>
<dbReference type="GO" id="GO:0005666">
    <property type="term" value="C:RNA polymerase III complex"/>
    <property type="evidence" value="ECO:0007669"/>
    <property type="project" value="UniProtKB-UniRule"/>
</dbReference>
<dbReference type="GeneID" id="30030044"/>
<sequence>MASPHTNAAQTQSPQSFLYTCLASNHLGAAAAAVVASLISHGRLSARELAAKTRLPPRQVRGALVSLIQLNCVQYWAEPAGVHYSFCAQGLDVLLHGGDIICHVKETHGADAAEAVQNVLQHGSMAVHDYMSSFADPHTQAAKMAVLVRLYGAGWLRRLQPVDLLPPEDLWARTYRDMLQHMPRSAATSEIKRVAEAREKTQARMLDLYASGTAAADVYTTNNGVRVLRADLVLTIHWQRYLQALRSRAFVALARLRLGVVSAHVYAAGCALVEQRLPELHLRALAISGLVLGPDDQLMLLRLRENALVDAKQTVFSVRDVARRLPPHLDLRNSILTQNFLKPGRRAAAPAGPPPKRIKREDGAAPDVALAPDALDNDSADLHPEALVAEHLRLLAACKTPFVVETAPGSYTVPFLQVARAVKQHHYDALVKATLGPNALRVLRCVQTMRLVDEKLISNAVLLKDRTVKNEVYKLVTNNVLEIQEVPRSVDRAALKTFYLFRHKPAPCHAFVARSLLHSMGAVLSNVDLFRADHRILLDKCEREDVKGHEDELLLDSELKTLRDLQRREVANIGRFNRLKWLHFIFGCL</sequence>
<comment type="function">
    <text evidence="8 9">DNA-dependent RNA polymerase catalyzes the transcription of DNA into RNA using the four ribonucleoside triphosphates as substrates. Specific core component of RNA polymerase III which synthesizes small RNAs, such as 5S rRNA and tRNAs.</text>
</comment>
<organism evidence="13 14">
    <name type="scientific">Metschnikowia bicuspidata var. bicuspidata NRRL YB-4993</name>
    <dbReference type="NCBI Taxonomy" id="869754"/>
    <lineage>
        <taxon>Eukaryota</taxon>
        <taxon>Fungi</taxon>
        <taxon>Dikarya</taxon>
        <taxon>Ascomycota</taxon>
        <taxon>Saccharomycotina</taxon>
        <taxon>Pichiomycetes</taxon>
        <taxon>Metschnikowiaceae</taxon>
        <taxon>Metschnikowia</taxon>
    </lineage>
</organism>
<dbReference type="Pfam" id="PF08221">
    <property type="entry name" value="HTH_9"/>
    <property type="match status" value="1"/>
</dbReference>
<dbReference type="InterPro" id="IPR039748">
    <property type="entry name" value="RPC3"/>
</dbReference>
<dbReference type="GO" id="GO:0042797">
    <property type="term" value="P:tRNA transcription by RNA polymerase III"/>
    <property type="evidence" value="ECO:0007669"/>
    <property type="project" value="EnsemblFungi"/>
</dbReference>
<dbReference type="GO" id="GO:0003899">
    <property type="term" value="F:DNA-directed RNA polymerase activity"/>
    <property type="evidence" value="ECO:0007669"/>
    <property type="project" value="EnsemblFungi"/>
</dbReference>
<keyword evidence="5 9" id="KW-0240">DNA-directed RNA polymerase</keyword>
<evidence type="ECO:0000256" key="7">
    <source>
        <dbReference type="ARBA" id="ARBA00023242"/>
    </source>
</evidence>
<dbReference type="InterPro" id="IPR036388">
    <property type="entry name" value="WH-like_DNA-bd_sf"/>
</dbReference>
<comment type="subunit">
    <text evidence="3 9">Component of the RNA polymerase III (Pol III) complex consisting of 17 subunits.</text>
</comment>
<protein>
    <recommendedName>
        <fullName evidence="4 9">DNA-directed RNA polymerase III subunit RPC3</fullName>
        <shortName evidence="9">RNA polymerase III subunit C3</shortName>
    </recommendedName>
</protein>
<feature type="domain" description="RNA polymerase III subunit RPC82-related helix-turn-helix" evidence="11">
    <location>
        <begin position="17"/>
        <end position="78"/>
    </location>
</feature>
<dbReference type="SUPFAM" id="SSF46785">
    <property type="entry name" value="Winged helix' DNA-binding domain"/>
    <property type="match status" value="1"/>
</dbReference>
<feature type="domain" description="DNA-directed RNA polymerase III subunit RPC3 winged-helix" evidence="12">
    <location>
        <begin position="429"/>
        <end position="502"/>
    </location>
</feature>
<dbReference type="RefSeq" id="XP_018712525.1">
    <property type="nucleotide sequence ID" value="XM_018857068.1"/>
</dbReference>
<dbReference type="PANTHER" id="PTHR12949">
    <property type="entry name" value="RNA POLYMERASE III DNA DIRECTED -RELATED"/>
    <property type="match status" value="1"/>
</dbReference>
<dbReference type="InterPro" id="IPR036390">
    <property type="entry name" value="WH_DNA-bd_sf"/>
</dbReference>
<dbReference type="Pfam" id="PF05645">
    <property type="entry name" value="RNA_pol_Rpc82"/>
    <property type="match status" value="1"/>
</dbReference>
<dbReference type="InterPro" id="IPR055207">
    <property type="entry name" value="POLR3C_WHD"/>
</dbReference>
<evidence type="ECO:0000313" key="14">
    <source>
        <dbReference type="Proteomes" id="UP000092555"/>
    </source>
</evidence>
<dbReference type="Pfam" id="PF22536">
    <property type="entry name" value="WHD_POLR3C"/>
    <property type="match status" value="1"/>
</dbReference>
<evidence type="ECO:0000313" key="13">
    <source>
        <dbReference type="EMBL" id="OBA22029.1"/>
    </source>
</evidence>
<dbReference type="STRING" id="869754.A0A1A0HD72"/>
<name>A0A1A0HD72_9ASCO</name>
<evidence type="ECO:0000256" key="1">
    <source>
        <dbReference type="ARBA" id="ARBA00004123"/>
    </source>
</evidence>
<evidence type="ECO:0000259" key="11">
    <source>
        <dbReference type="Pfam" id="PF08221"/>
    </source>
</evidence>
<reference evidence="13 14" key="1">
    <citation type="submission" date="2016-05" db="EMBL/GenBank/DDBJ databases">
        <title>Comparative genomics of biotechnologically important yeasts.</title>
        <authorList>
            <consortium name="DOE Joint Genome Institute"/>
            <person name="Riley R."/>
            <person name="Haridas S."/>
            <person name="Wolfe K.H."/>
            <person name="Lopes M.R."/>
            <person name="Hittinger C.T."/>
            <person name="Goker M."/>
            <person name="Salamov A."/>
            <person name="Wisecaver J."/>
            <person name="Long T.M."/>
            <person name="Aerts A.L."/>
            <person name="Barry K."/>
            <person name="Choi C."/>
            <person name="Clum A."/>
            <person name="Coughlan A.Y."/>
            <person name="Deshpande S."/>
            <person name="Douglass A.P."/>
            <person name="Hanson S.J."/>
            <person name="Klenk H.-P."/>
            <person name="LaButti K."/>
            <person name="Lapidus A."/>
            <person name="Lindquist E."/>
            <person name="Lipzen A."/>
            <person name="Meier-kolthoff J.P."/>
            <person name="Ohm R.A."/>
            <person name="Otillar R.P."/>
            <person name="Pangilinan J."/>
            <person name="Peng Y."/>
            <person name="Rokas A."/>
            <person name="Rosa C.A."/>
            <person name="Scheuner C."/>
            <person name="Sibirny A.A."/>
            <person name="Slot J.C."/>
            <person name="Stielow J.B."/>
            <person name="Sun H."/>
            <person name="Kurtzman C.P."/>
            <person name="Blackwell M."/>
            <person name="Grigoriev I.V."/>
            <person name="Jeffries T.W."/>
        </authorList>
    </citation>
    <scope>NUCLEOTIDE SEQUENCE [LARGE SCALE GENOMIC DNA]</scope>
    <source>
        <strain evidence="13 14">NRRL YB-4993</strain>
    </source>
</reference>
<evidence type="ECO:0000256" key="3">
    <source>
        <dbReference type="ARBA" id="ARBA00011206"/>
    </source>
</evidence>
<dbReference type="Pfam" id="PF20912">
    <property type="entry name" value="RPC3_helical"/>
    <property type="match status" value="1"/>
</dbReference>
<feature type="domain" description="RNA polymerase III Rpc82 C -terminal" evidence="10">
    <location>
        <begin position="147"/>
        <end position="419"/>
    </location>
</feature>
<keyword evidence="7 9" id="KW-0539">Nucleus</keyword>
<dbReference type="Gene3D" id="1.10.10.10">
    <property type="entry name" value="Winged helix-like DNA-binding domain superfamily/Winged helix DNA-binding domain"/>
    <property type="match status" value="2"/>
</dbReference>
<dbReference type="OrthoDB" id="272392at2759"/>
<dbReference type="PANTHER" id="PTHR12949:SF0">
    <property type="entry name" value="DNA-DIRECTED RNA POLYMERASE III SUBUNIT RPC3"/>
    <property type="match status" value="1"/>
</dbReference>
<evidence type="ECO:0000256" key="5">
    <source>
        <dbReference type="ARBA" id="ARBA00022478"/>
    </source>
</evidence>
<dbReference type="GO" id="GO:0003697">
    <property type="term" value="F:single-stranded DNA binding"/>
    <property type="evidence" value="ECO:0007669"/>
    <property type="project" value="UniProtKB-UniRule"/>
</dbReference>
<evidence type="ECO:0000256" key="2">
    <source>
        <dbReference type="ARBA" id="ARBA00006835"/>
    </source>
</evidence>
<dbReference type="Proteomes" id="UP000092555">
    <property type="component" value="Unassembled WGS sequence"/>
</dbReference>
<evidence type="ECO:0000256" key="8">
    <source>
        <dbReference type="ARBA" id="ARBA00025127"/>
    </source>
</evidence>
<dbReference type="GO" id="GO:0006384">
    <property type="term" value="P:transcription initiation at RNA polymerase III promoter"/>
    <property type="evidence" value="ECO:0007669"/>
    <property type="project" value="EnsemblFungi"/>
</dbReference>
<evidence type="ECO:0000259" key="10">
    <source>
        <dbReference type="Pfam" id="PF05645"/>
    </source>
</evidence>
<evidence type="ECO:0000256" key="6">
    <source>
        <dbReference type="ARBA" id="ARBA00023163"/>
    </source>
</evidence>
<dbReference type="AlphaFoldDB" id="A0A1A0HD72"/>
<accession>A0A1A0HD72</accession>
<evidence type="ECO:0000259" key="12">
    <source>
        <dbReference type="Pfam" id="PF22536"/>
    </source>
</evidence>
<dbReference type="GO" id="GO:0006386">
    <property type="term" value="P:termination of RNA polymerase III transcription"/>
    <property type="evidence" value="ECO:0007669"/>
    <property type="project" value="EnsemblFungi"/>
</dbReference>
<dbReference type="InterPro" id="IPR008806">
    <property type="entry name" value="RNA_pol_III_Rpc82_C"/>
</dbReference>
<dbReference type="EMBL" id="LXTC01000002">
    <property type="protein sequence ID" value="OBA22029.1"/>
    <property type="molecule type" value="Genomic_DNA"/>
</dbReference>
<dbReference type="InterPro" id="IPR013197">
    <property type="entry name" value="RNA_pol_III_RPC82-rel_HTH"/>
</dbReference>